<proteinExistence type="predicted"/>
<protein>
    <recommendedName>
        <fullName evidence="3">Aspartate kinase</fullName>
    </recommendedName>
</protein>
<dbReference type="Proteomes" id="UP000177958">
    <property type="component" value="Unassembled WGS sequence"/>
</dbReference>
<reference evidence="1 2" key="1">
    <citation type="journal article" date="2016" name="Nat. Commun.">
        <title>Thousands of microbial genomes shed light on interconnected biogeochemical processes in an aquifer system.</title>
        <authorList>
            <person name="Anantharaman K."/>
            <person name="Brown C.T."/>
            <person name="Hug L.A."/>
            <person name="Sharon I."/>
            <person name="Castelle C.J."/>
            <person name="Probst A.J."/>
            <person name="Thomas B.C."/>
            <person name="Singh A."/>
            <person name="Wilkins M.J."/>
            <person name="Karaoz U."/>
            <person name="Brodie E.L."/>
            <person name="Williams K.H."/>
            <person name="Hubbard S.S."/>
            <person name="Banfield J.F."/>
        </authorList>
    </citation>
    <scope>NUCLEOTIDE SEQUENCE [LARGE SCALE GENOMIC DNA]</scope>
</reference>
<accession>A0A1F6DAI8</accession>
<evidence type="ECO:0000313" key="2">
    <source>
        <dbReference type="Proteomes" id="UP000177958"/>
    </source>
</evidence>
<evidence type="ECO:0000313" key="1">
    <source>
        <dbReference type="EMBL" id="OGG58337.1"/>
    </source>
</evidence>
<name>A0A1F6DAI8_9BACT</name>
<dbReference type="EMBL" id="MFKX01000004">
    <property type="protein sequence ID" value="OGG58337.1"/>
    <property type="molecule type" value="Genomic_DNA"/>
</dbReference>
<gene>
    <name evidence="1" type="ORF">A2853_00255</name>
</gene>
<dbReference type="AlphaFoldDB" id="A0A1F6DAI8"/>
<sequence>MRTISQVVEEVIGQSPFLAEALAEGIANNAEIARKIKPEVEKRLLEEVSESSIAMALHRMGKARKAPQFGLTFLKHISDITVRSGLVELVFPNSFDLFPVLESLSPVTKGKKDTFVTFSHGVHESLFIINKDFADFILAAFPRGIKVQRTEGLSAITMHLPETSLNVSGLYYPILKALAFEGVSFVEIMSVDTEFSIIFRDEDIDRAFSVIKKITS</sequence>
<comment type="caution">
    <text evidence="1">The sequence shown here is derived from an EMBL/GenBank/DDBJ whole genome shotgun (WGS) entry which is preliminary data.</text>
</comment>
<evidence type="ECO:0008006" key="3">
    <source>
        <dbReference type="Google" id="ProtNLM"/>
    </source>
</evidence>
<organism evidence="1 2">
    <name type="scientific">Candidatus Kaiserbacteria bacterium RIFCSPHIGHO2_01_FULL_55_17</name>
    <dbReference type="NCBI Taxonomy" id="1798484"/>
    <lineage>
        <taxon>Bacteria</taxon>
        <taxon>Candidatus Kaiseribacteriota</taxon>
    </lineage>
</organism>